<dbReference type="Gene3D" id="3.30.70.1070">
    <property type="entry name" value="Sporulation related repeat"/>
    <property type="match status" value="1"/>
</dbReference>
<proteinExistence type="predicted"/>
<dbReference type="InterPro" id="IPR036680">
    <property type="entry name" value="SPOR-like_sf"/>
</dbReference>
<keyword evidence="2" id="KW-0472">Membrane</keyword>
<reference evidence="4 5" key="1">
    <citation type="submission" date="2019-10" db="EMBL/GenBank/DDBJ databases">
        <title>Pseudopuniceibacterium sp. HQ09 islated from Antarctica.</title>
        <authorList>
            <person name="Liao L."/>
            <person name="Su S."/>
            <person name="Chen B."/>
            <person name="Yu Y."/>
        </authorList>
    </citation>
    <scope>NUCLEOTIDE SEQUENCE [LARGE SCALE GENOMIC DNA]</scope>
    <source>
        <strain evidence="4 5">HQ09</strain>
    </source>
</reference>
<accession>A0A7L9WIU6</accession>
<organism evidence="4 5">
    <name type="scientific">Pseudooceanicola spongiae</name>
    <dbReference type="NCBI Taxonomy" id="2613965"/>
    <lineage>
        <taxon>Bacteria</taxon>
        <taxon>Pseudomonadati</taxon>
        <taxon>Pseudomonadota</taxon>
        <taxon>Alphaproteobacteria</taxon>
        <taxon>Rhodobacterales</taxon>
        <taxon>Paracoccaceae</taxon>
        <taxon>Pseudooceanicola</taxon>
    </lineage>
</organism>
<feature type="region of interest" description="Disordered" evidence="1">
    <location>
        <begin position="1"/>
        <end position="63"/>
    </location>
</feature>
<dbReference type="GO" id="GO:0042834">
    <property type="term" value="F:peptidoglycan binding"/>
    <property type="evidence" value="ECO:0007669"/>
    <property type="project" value="InterPro"/>
</dbReference>
<dbReference type="KEGG" id="pshq:F3W81_05490"/>
<sequence length="374" mass="38895">MADFQADGHFGSVNYGTRPRREQTHAQAPRRHDAGYAPEAQSPYGAGHYDTASYDDGHHDGGQYEEAQYDEAQYEGDPYDGGQYGNGGDQRDSASVGALFTWVGGVVSLALVAGIGLWGYQMVMRDVSGVPVVRAMTGETRRIPTDAGGQTADFLGLSVNHVAAAKEAASAPDQVTLAPNAISLGDDALTEEELAARSAIPVSAPAPLDIGEADGTGENAAAIARLRADGEGTSQGLGEDMAGSATLRPKARPASLSALASVVQASASAADVPQSAPPAETVTNIAADAVPAGTQLAQLGAFASEEIALSEWTRLSKDFDIYLAGKSRVIQKAETGGRTFYRLRAMGFTDLSDTRRFCAALVADKADCIPVLTK</sequence>
<dbReference type="EMBL" id="CP045201">
    <property type="protein sequence ID" value="QOL80321.1"/>
    <property type="molecule type" value="Genomic_DNA"/>
</dbReference>
<keyword evidence="2" id="KW-0812">Transmembrane</keyword>
<dbReference type="Pfam" id="PF05036">
    <property type="entry name" value="SPOR"/>
    <property type="match status" value="1"/>
</dbReference>
<evidence type="ECO:0000256" key="2">
    <source>
        <dbReference type="SAM" id="Phobius"/>
    </source>
</evidence>
<gene>
    <name evidence="4" type="ORF">F3W81_05490</name>
</gene>
<dbReference type="InterPro" id="IPR007730">
    <property type="entry name" value="SPOR-like_dom"/>
</dbReference>
<keyword evidence="2" id="KW-1133">Transmembrane helix</keyword>
<feature type="domain" description="SPOR" evidence="3">
    <location>
        <begin position="289"/>
        <end position="374"/>
    </location>
</feature>
<dbReference type="Proteomes" id="UP000594118">
    <property type="component" value="Chromosome"/>
</dbReference>
<keyword evidence="5" id="KW-1185">Reference proteome</keyword>
<evidence type="ECO:0000256" key="1">
    <source>
        <dbReference type="SAM" id="MobiDB-lite"/>
    </source>
</evidence>
<evidence type="ECO:0000259" key="3">
    <source>
        <dbReference type="PROSITE" id="PS51724"/>
    </source>
</evidence>
<protein>
    <submittedName>
        <fullName evidence="4">SPOR domain-containing protein</fullName>
    </submittedName>
</protein>
<dbReference type="AlphaFoldDB" id="A0A7L9WIU6"/>
<feature type="transmembrane region" description="Helical" evidence="2">
    <location>
        <begin position="99"/>
        <end position="120"/>
    </location>
</feature>
<evidence type="ECO:0000313" key="4">
    <source>
        <dbReference type="EMBL" id="QOL80321.1"/>
    </source>
</evidence>
<feature type="compositionally biased region" description="Basic and acidic residues" evidence="1">
    <location>
        <begin position="19"/>
        <end position="34"/>
    </location>
</feature>
<name>A0A7L9WIU6_9RHOB</name>
<dbReference type="RefSeq" id="WP_193082639.1">
    <property type="nucleotide sequence ID" value="NZ_CP045201.1"/>
</dbReference>
<dbReference type="PROSITE" id="PS51724">
    <property type="entry name" value="SPOR"/>
    <property type="match status" value="1"/>
</dbReference>
<evidence type="ECO:0000313" key="5">
    <source>
        <dbReference type="Proteomes" id="UP000594118"/>
    </source>
</evidence>